<accession>A0A7W3XX84</accession>
<feature type="compositionally biased region" description="Basic and acidic residues" evidence="2">
    <location>
        <begin position="74"/>
        <end position="101"/>
    </location>
</feature>
<evidence type="ECO:0000256" key="2">
    <source>
        <dbReference type="SAM" id="MobiDB-lite"/>
    </source>
</evidence>
<dbReference type="Gene3D" id="2.180.10.10">
    <property type="entry name" value="RHS repeat-associated core"/>
    <property type="match status" value="3"/>
</dbReference>
<dbReference type="Pfam" id="PF05593">
    <property type="entry name" value="RHS_repeat"/>
    <property type="match status" value="3"/>
</dbReference>
<gene>
    <name evidence="5" type="ORF">FOE67_13630</name>
</gene>
<evidence type="ECO:0000313" key="5">
    <source>
        <dbReference type="EMBL" id="MBB0230526.1"/>
    </source>
</evidence>
<feature type="region of interest" description="Disordered" evidence="2">
    <location>
        <begin position="51"/>
        <end position="103"/>
    </location>
</feature>
<feature type="domain" description="Teneurin-like YD-shell" evidence="4">
    <location>
        <begin position="763"/>
        <end position="1009"/>
    </location>
</feature>
<organism evidence="5 6">
    <name type="scientific">Streptomyces calidiresistens</name>
    <dbReference type="NCBI Taxonomy" id="1485586"/>
    <lineage>
        <taxon>Bacteria</taxon>
        <taxon>Bacillati</taxon>
        <taxon>Actinomycetota</taxon>
        <taxon>Actinomycetes</taxon>
        <taxon>Kitasatosporales</taxon>
        <taxon>Streptomycetaceae</taxon>
        <taxon>Streptomyces</taxon>
    </lineage>
</organism>
<evidence type="ECO:0000256" key="1">
    <source>
        <dbReference type="ARBA" id="ARBA00022737"/>
    </source>
</evidence>
<name>A0A7W3XX84_9ACTN</name>
<feature type="domain" description="DUF6531" evidence="3">
    <location>
        <begin position="134"/>
        <end position="205"/>
    </location>
</feature>
<dbReference type="Proteomes" id="UP000530234">
    <property type="component" value="Unassembled WGS sequence"/>
</dbReference>
<dbReference type="InterPro" id="IPR050708">
    <property type="entry name" value="T6SS_VgrG/RHS"/>
</dbReference>
<keyword evidence="1" id="KW-0677">Repeat</keyword>
<evidence type="ECO:0000313" key="6">
    <source>
        <dbReference type="Proteomes" id="UP000530234"/>
    </source>
</evidence>
<feature type="region of interest" description="Disordered" evidence="2">
    <location>
        <begin position="546"/>
        <end position="566"/>
    </location>
</feature>
<dbReference type="InterPro" id="IPR045351">
    <property type="entry name" value="DUF6531"/>
</dbReference>
<dbReference type="NCBIfam" id="TIGR01643">
    <property type="entry name" value="YD_repeat_2x"/>
    <property type="match status" value="8"/>
</dbReference>
<dbReference type="EMBL" id="VKHS01000298">
    <property type="protein sequence ID" value="MBB0230526.1"/>
    <property type="molecule type" value="Genomic_DNA"/>
</dbReference>
<proteinExistence type="predicted"/>
<dbReference type="InterPro" id="IPR056823">
    <property type="entry name" value="TEN-like_YD-shell"/>
</dbReference>
<dbReference type="NCBIfam" id="TIGR03696">
    <property type="entry name" value="Rhs_assc_core"/>
    <property type="match status" value="1"/>
</dbReference>
<feature type="region of interest" description="Disordered" evidence="2">
    <location>
        <begin position="369"/>
        <end position="421"/>
    </location>
</feature>
<dbReference type="Pfam" id="PF25023">
    <property type="entry name" value="TEN_YD-shell"/>
    <property type="match status" value="2"/>
</dbReference>
<dbReference type="InterPro" id="IPR006530">
    <property type="entry name" value="YD"/>
</dbReference>
<feature type="region of interest" description="Disordered" evidence="2">
    <location>
        <begin position="1"/>
        <end position="29"/>
    </location>
</feature>
<comment type="caution">
    <text evidence="5">The sequence shown here is derived from an EMBL/GenBank/DDBJ whole genome shotgun (WGS) entry which is preliminary data.</text>
</comment>
<dbReference type="InterPro" id="IPR031325">
    <property type="entry name" value="RHS_repeat"/>
</dbReference>
<dbReference type="PANTHER" id="PTHR32305:SF15">
    <property type="entry name" value="PROTEIN RHSA-RELATED"/>
    <property type="match status" value="1"/>
</dbReference>
<dbReference type="AlphaFoldDB" id="A0A7W3XX84"/>
<dbReference type="PANTHER" id="PTHR32305">
    <property type="match status" value="1"/>
</dbReference>
<evidence type="ECO:0000259" key="4">
    <source>
        <dbReference type="Pfam" id="PF25023"/>
    </source>
</evidence>
<feature type="domain" description="Teneurin-like YD-shell" evidence="4">
    <location>
        <begin position="544"/>
        <end position="652"/>
    </location>
</feature>
<protein>
    <submittedName>
        <fullName evidence="5">RHS repeat protein</fullName>
    </submittedName>
</protein>
<keyword evidence="6" id="KW-1185">Reference proteome</keyword>
<evidence type="ECO:0000259" key="3">
    <source>
        <dbReference type="Pfam" id="PF20148"/>
    </source>
</evidence>
<reference evidence="6" key="1">
    <citation type="submission" date="2019-10" db="EMBL/GenBank/DDBJ databases">
        <title>Streptomyces sp. nov., a novel actinobacterium isolated from alkaline environment.</title>
        <authorList>
            <person name="Golinska P."/>
        </authorList>
    </citation>
    <scope>NUCLEOTIDE SEQUENCE [LARGE SCALE GENOMIC DNA]</scope>
    <source>
        <strain evidence="6">DSM 42108</strain>
    </source>
</reference>
<dbReference type="Pfam" id="PF20148">
    <property type="entry name" value="DUF6531"/>
    <property type="match status" value="1"/>
</dbReference>
<sequence length="1088" mass="118299">MARPFTVSFRGEKMSLQRVPGTPPRRSRFSFDRPLAASLLVSALALGLLPAAASAQSTDRPEPPVVPTGTTRPPESRPSEVPPPRHPEGQYGRERSSEATREATPLVWVSEGQGEVPWHEYAEERLTDALVMRVNLSNGNLMLAATDYDIAGVGRNLQLTRTYNSFLGPYGSTGERWWGNFDRYLDDFFTNTVLVYDETGATLRYDREEDGSLTTPTGYAKDLERNEDGTWTLTDRKTGGKEVFDEDGSLTEVRDRNGGSITVENHHDGDGGWIGLRATETRSDRWVDYTEDASGSWRAEDHTGRTALHTVDRHRRLVTTTDTSGAETRFTYDEDDRVTGVTTPEGRRIAFTYDGWDRVTSVQRMTEGETGPTWTYSYSADSPWEAGSTTVTDPEGDETVYEHDGDGRVTSVTDPLGHTRSRSWDARHNVTTATDAMGTGTSPGNVTTYGWDSRDNLTSIELPTGATAALSEYQTIADADLPGTLTLPDGQTTDYSYDTRGNTVSVTVAGEGGGTRTFTHNSADPECGGFQGQRCTATDANGNTTSFTYDDRGDLTRAEPPAPMGATRYRYDDLGRPEAVTDGRGITVHYTYDDRDRVITVDTASYAEVEYSYDGDGNLISRTDPTGTTEYIHDALGRETLRTLADGSTTVLTHTADGHVASHTDAGGTVEYDYDAAGRLTELTDPAGRTTTFTYDRNDRRTETVLPGGTEHTITRDASGRPTRITAISDADTLLDLEYSYTRAVDGVDEDGTKIRALTDHAADTHTVYTYDAAGRLTEAVEETSAGTQSAAWRYCFDPAGNLTARAEEEDTCEEGATYGYNAASQLVTVNGEENGWAYDRAGNEMDALSTLPRSDAGYSEHGQLSRLTAGGTTWSLAHADTTQEERTRLGDTRFRNGPLGVTEQYDYAQEARIGFIREPEGTLHSMTTDGDRYHYYLTDATGSVLAMVDDTGEPTHTYAYTPTGELRDTAEEVGQPYQFAGAHHDPTGLYKMGARYYDPHLGRFTQPDPSGQEPNPYLYALGDPVNHTDPTGLWTMTDTVAVTFAVAGLITAVPTGGASLTVGTAIGLTVAQTGVAFAVGCGISGNC</sequence>
<dbReference type="InterPro" id="IPR022385">
    <property type="entry name" value="Rhs_assc_core"/>
</dbReference>